<organism evidence="2 3">
    <name type="scientific">Absidia repens</name>
    <dbReference type="NCBI Taxonomy" id="90262"/>
    <lineage>
        <taxon>Eukaryota</taxon>
        <taxon>Fungi</taxon>
        <taxon>Fungi incertae sedis</taxon>
        <taxon>Mucoromycota</taxon>
        <taxon>Mucoromycotina</taxon>
        <taxon>Mucoromycetes</taxon>
        <taxon>Mucorales</taxon>
        <taxon>Cunninghamellaceae</taxon>
        <taxon>Absidia</taxon>
    </lineage>
</organism>
<comment type="caution">
    <text evidence="2">The sequence shown here is derived from an EMBL/GenBank/DDBJ whole genome shotgun (WGS) entry which is preliminary data.</text>
</comment>
<sequence length="154" mass="17236">MDGSDNYNEQADPAEDKNAIEILESEDDMQTLDNNNTNDTDGSIQRRNLGNDNQDTITGATTKPLDEIRDDENINSDYTDDDDHIEDCNGDVTLLSPPHSDQKQTLSDGSMDDDVGADEDDGDDDDDDDDQDEEIDELNDDEDDAPSKRRRTEF</sequence>
<gene>
    <name evidence="2" type="ORF">BCR42DRAFT_407230</name>
</gene>
<name>A0A1X2IRW3_9FUNG</name>
<feature type="compositionally biased region" description="Polar residues" evidence="1">
    <location>
        <begin position="42"/>
        <end position="61"/>
    </location>
</feature>
<dbReference type="EMBL" id="MCGE01000005">
    <property type="protein sequence ID" value="ORZ21288.1"/>
    <property type="molecule type" value="Genomic_DNA"/>
</dbReference>
<accession>A0A1X2IRW3</accession>
<keyword evidence="3" id="KW-1185">Reference proteome</keyword>
<evidence type="ECO:0000313" key="2">
    <source>
        <dbReference type="EMBL" id="ORZ21288.1"/>
    </source>
</evidence>
<evidence type="ECO:0000313" key="3">
    <source>
        <dbReference type="Proteomes" id="UP000193560"/>
    </source>
</evidence>
<dbReference type="Proteomes" id="UP000193560">
    <property type="component" value="Unassembled WGS sequence"/>
</dbReference>
<reference evidence="2 3" key="1">
    <citation type="submission" date="2016-07" db="EMBL/GenBank/DDBJ databases">
        <title>Pervasive Adenine N6-methylation of Active Genes in Fungi.</title>
        <authorList>
            <consortium name="DOE Joint Genome Institute"/>
            <person name="Mondo S.J."/>
            <person name="Dannebaum R.O."/>
            <person name="Kuo R.C."/>
            <person name="Labutti K."/>
            <person name="Haridas S."/>
            <person name="Kuo A."/>
            <person name="Salamov A."/>
            <person name="Ahrendt S.R."/>
            <person name="Lipzen A."/>
            <person name="Sullivan W."/>
            <person name="Andreopoulos W.B."/>
            <person name="Clum A."/>
            <person name="Lindquist E."/>
            <person name="Daum C."/>
            <person name="Ramamoorthy G.K."/>
            <person name="Gryganskyi A."/>
            <person name="Culley D."/>
            <person name="Magnuson J.K."/>
            <person name="James T.Y."/>
            <person name="O'Malley M.A."/>
            <person name="Stajich J.E."/>
            <person name="Spatafora J.W."/>
            <person name="Visel A."/>
            <person name="Grigoriev I.V."/>
        </authorList>
    </citation>
    <scope>NUCLEOTIDE SEQUENCE [LARGE SCALE GENOMIC DNA]</scope>
    <source>
        <strain evidence="2 3">NRRL 1336</strain>
    </source>
</reference>
<feature type="compositionally biased region" description="Acidic residues" evidence="1">
    <location>
        <begin position="68"/>
        <end position="89"/>
    </location>
</feature>
<feature type="compositionally biased region" description="Low complexity" evidence="1">
    <location>
        <begin position="31"/>
        <end position="41"/>
    </location>
</feature>
<protein>
    <submittedName>
        <fullName evidence="2">Uncharacterized protein</fullName>
    </submittedName>
</protein>
<feature type="compositionally biased region" description="Acidic residues" evidence="1">
    <location>
        <begin position="110"/>
        <end position="144"/>
    </location>
</feature>
<proteinExistence type="predicted"/>
<feature type="region of interest" description="Disordered" evidence="1">
    <location>
        <begin position="27"/>
        <end position="154"/>
    </location>
</feature>
<evidence type="ECO:0000256" key="1">
    <source>
        <dbReference type="SAM" id="MobiDB-lite"/>
    </source>
</evidence>
<dbReference type="AlphaFoldDB" id="A0A1X2IRW3"/>